<dbReference type="PIRSF" id="PIRSF028451">
    <property type="entry name" value="UCP028451"/>
    <property type="match status" value="1"/>
</dbReference>
<dbReference type="PANTHER" id="PTHR36452:SF1">
    <property type="entry name" value="DUF2461 DOMAIN-CONTAINING PROTEIN"/>
    <property type="match status" value="1"/>
</dbReference>
<reference evidence="1 2" key="1">
    <citation type="submission" date="2021-05" db="EMBL/GenBank/DDBJ databases">
        <title>Genetic and Functional Diversity in Clade A Lucinid endosymbionts from the Bahamas.</title>
        <authorList>
            <person name="Giani N.M."/>
            <person name="Engel A.S."/>
            <person name="Campbell B.J."/>
        </authorList>
    </citation>
    <scope>NUCLEOTIDE SEQUENCE [LARGE SCALE GENOMIC DNA]</scope>
    <source>
        <strain evidence="1">LUC16012Gg_MoonRockCtena</strain>
    </source>
</reference>
<gene>
    <name evidence="1" type="ORF">KME65_06815</name>
</gene>
<accession>A0A944M7S6</accession>
<comment type="caution">
    <text evidence="1">The sequence shown here is derived from an EMBL/GenBank/DDBJ whole genome shotgun (WGS) entry which is preliminary data.</text>
</comment>
<dbReference type="NCBIfam" id="TIGR02453">
    <property type="entry name" value="TIGR02453 family protein"/>
    <property type="match status" value="1"/>
</dbReference>
<sequence>MERFKGFPQQTLPFLTALAQNNDRTWFADNKQHYESYIREPALVFIEEMAPKLRGISGQFRAVAKKTGGSLMRVYRDTRFSKDKRPYKTNIGIQFRHNLGKDVHAPGFYLHIEPGDCFIGAGIWHPEPKTLAKIRNFITDNPAAWQAALKEGPFRKHFQLAGDSLVRPPRGFAADHPLIEDLKRKDFIALKAFDADEIHKPSFCNFVTRGFKQTDSLMRYLCTAVEVNY</sequence>
<name>A0A944M7S6_9GAMM</name>
<dbReference type="Pfam" id="PF09365">
    <property type="entry name" value="DUF2461"/>
    <property type="match status" value="1"/>
</dbReference>
<protein>
    <submittedName>
        <fullName evidence="1">DUF2461 domain-containing protein</fullName>
    </submittedName>
</protein>
<proteinExistence type="predicted"/>
<dbReference type="AlphaFoldDB" id="A0A944M7S6"/>
<dbReference type="EMBL" id="JAHHGM010000005">
    <property type="protein sequence ID" value="MBT2988660.1"/>
    <property type="molecule type" value="Genomic_DNA"/>
</dbReference>
<evidence type="ECO:0000313" key="1">
    <source>
        <dbReference type="EMBL" id="MBT2988660.1"/>
    </source>
</evidence>
<organism evidence="1 2">
    <name type="scientific">Candidatus Thiodiazotropha taylori</name>
    <dbReference type="NCBI Taxonomy" id="2792791"/>
    <lineage>
        <taxon>Bacteria</taxon>
        <taxon>Pseudomonadati</taxon>
        <taxon>Pseudomonadota</taxon>
        <taxon>Gammaproteobacteria</taxon>
        <taxon>Chromatiales</taxon>
        <taxon>Sedimenticolaceae</taxon>
        <taxon>Candidatus Thiodiazotropha</taxon>
    </lineage>
</organism>
<evidence type="ECO:0000313" key="2">
    <source>
        <dbReference type="Proteomes" id="UP000770889"/>
    </source>
</evidence>
<dbReference type="InterPro" id="IPR015996">
    <property type="entry name" value="UCP028451"/>
</dbReference>
<dbReference type="InterPro" id="IPR012808">
    <property type="entry name" value="CHP02453"/>
</dbReference>
<dbReference type="Proteomes" id="UP000770889">
    <property type="component" value="Unassembled WGS sequence"/>
</dbReference>
<dbReference type="PANTHER" id="PTHR36452">
    <property type="entry name" value="CHROMOSOME 12, WHOLE GENOME SHOTGUN SEQUENCE"/>
    <property type="match status" value="1"/>
</dbReference>